<keyword evidence="2 11" id="KW-0479">Metal-binding</keyword>
<dbReference type="FunFam" id="3.30.160.60:FF:000624">
    <property type="entry name" value="zinc finger protein 697"/>
    <property type="match status" value="1"/>
</dbReference>
<dbReference type="InterPro" id="IPR050752">
    <property type="entry name" value="C2H2-ZF_domain"/>
</dbReference>
<evidence type="ECO:0000256" key="11">
    <source>
        <dbReference type="PROSITE-ProRule" id="PRU01263"/>
    </source>
</evidence>
<accession>A0AAV8W3B7</accession>
<dbReference type="FunFam" id="3.30.160.60:FF:002343">
    <property type="entry name" value="Zinc finger protein 33A"/>
    <property type="match status" value="1"/>
</dbReference>
<feature type="binding site" evidence="11">
    <location>
        <position position="63"/>
    </location>
    <ligand>
        <name>Zn(2+)</name>
        <dbReference type="ChEBI" id="CHEBI:29105"/>
    </ligand>
</feature>
<dbReference type="Gene3D" id="3.30.160.60">
    <property type="entry name" value="Classic Zinc Finger"/>
    <property type="match status" value="3"/>
</dbReference>
<dbReference type="GO" id="GO:0008270">
    <property type="term" value="F:zinc ion binding"/>
    <property type="evidence" value="ECO:0007669"/>
    <property type="project" value="UniProtKB-UniRule"/>
</dbReference>
<dbReference type="InterPro" id="IPR013087">
    <property type="entry name" value="Znf_C2H2_type"/>
</dbReference>
<evidence type="ECO:0000313" key="15">
    <source>
        <dbReference type="Proteomes" id="UP001159042"/>
    </source>
</evidence>
<organism evidence="14 15">
    <name type="scientific">Exocentrus adspersus</name>
    <dbReference type="NCBI Taxonomy" id="1586481"/>
    <lineage>
        <taxon>Eukaryota</taxon>
        <taxon>Metazoa</taxon>
        <taxon>Ecdysozoa</taxon>
        <taxon>Arthropoda</taxon>
        <taxon>Hexapoda</taxon>
        <taxon>Insecta</taxon>
        <taxon>Pterygota</taxon>
        <taxon>Neoptera</taxon>
        <taxon>Endopterygota</taxon>
        <taxon>Coleoptera</taxon>
        <taxon>Polyphaga</taxon>
        <taxon>Cucujiformia</taxon>
        <taxon>Chrysomeloidea</taxon>
        <taxon>Cerambycidae</taxon>
        <taxon>Lamiinae</taxon>
        <taxon>Acanthocinini</taxon>
        <taxon>Exocentrus</taxon>
    </lineage>
</organism>
<feature type="domain" description="ZAD" evidence="13">
    <location>
        <begin position="11"/>
        <end position="87"/>
    </location>
</feature>
<evidence type="ECO:0000256" key="6">
    <source>
        <dbReference type="ARBA" id="ARBA00023015"/>
    </source>
</evidence>
<keyword evidence="15" id="KW-1185">Reference proteome</keyword>
<dbReference type="PROSITE" id="PS00028">
    <property type="entry name" value="ZINC_FINGER_C2H2_1"/>
    <property type="match status" value="4"/>
</dbReference>
<dbReference type="AlphaFoldDB" id="A0AAV8W3B7"/>
<dbReference type="Pfam" id="PF07776">
    <property type="entry name" value="zf-AD"/>
    <property type="match status" value="1"/>
</dbReference>
<comment type="caution">
    <text evidence="14">The sequence shown here is derived from an EMBL/GenBank/DDBJ whole genome shotgun (WGS) entry which is preliminary data.</text>
</comment>
<keyword evidence="7" id="KW-0238">DNA-binding</keyword>
<feature type="domain" description="C2H2-type" evidence="12">
    <location>
        <begin position="460"/>
        <end position="487"/>
    </location>
</feature>
<evidence type="ECO:0000256" key="3">
    <source>
        <dbReference type="ARBA" id="ARBA00022737"/>
    </source>
</evidence>
<feature type="binding site" evidence="11">
    <location>
        <position position="60"/>
    </location>
    <ligand>
        <name>Zn(2+)</name>
        <dbReference type="ChEBI" id="CHEBI:29105"/>
    </ligand>
</feature>
<evidence type="ECO:0000256" key="2">
    <source>
        <dbReference type="ARBA" id="ARBA00022723"/>
    </source>
</evidence>
<comment type="subcellular location">
    <subcellularLocation>
        <location evidence="1">Nucleus</location>
    </subcellularLocation>
</comment>
<evidence type="ECO:0000259" key="13">
    <source>
        <dbReference type="PROSITE" id="PS51915"/>
    </source>
</evidence>
<dbReference type="SMART" id="SM00868">
    <property type="entry name" value="zf-AD"/>
    <property type="match status" value="1"/>
</dbReference>
<gene>
    <name evidence="14" type="ORF">NQ315_013591</name>
</gene>
<dbReference type="SUPFAM" id="SSF57667">
    <property type="entry name" value="beta-beta-alpha zinc fingers"/>
    <property type="match status" value="2"/>
</dbReference>
<keyword evidence="3" id="KW-0677">Repeat</keyword>
<dbReference type="Pfam" id="PF00096">
    <property type="entry name" value="zf-C2H2"/>
    <property type="match status" value="2"/>
</dbReference>
<evidence type="ECO:0000256" key="5">
    <source>
        <dbReference type="ARBA" id="ARBA00022833"/>
    </source>
</evidence>
<dbReference type="GO" id="GO:0005634">
    <property type="term" value="C:nucleus"/>
    <property type="evidence" value="ECO:0007669"/>
    <property type="project" value="UniProtKB-SubCell"/>
</dbReference>
<name>A0AAV8W3B7_9CUCU</name>
<feature type="domain" description="C2H2-type" evidence="12">
    <location>
        <begin position="516"/>
        <end position="543"/>
    </location>
</feature>
<evidence type="ECO:0000313" key="14">
    <source>
        <dbReference type="EMBL" id="KAJ8921121.1"/>
    </source>
</evidence>
<dbReference type="SUPFAM" id="SSF57716">
    <property type="entry name" value="Glucocorticoid receptor-like (DNA-binding domain)"/>
    <property type="match status" value="1"/>
</dbReference>
<feature type="domain" description="C2H2-type" evidence="12">
    <location>
        <begin position="488"/>
        <end position="515"/>
    </location>
</feature>
<evidence type="ECO:0000256" key="4">
    <source>
        <dbReference type="ARBA" id="ARBA00022771"/>
    </source>
</evidence>
<keyword evidence="6" id="KW-0805">Transcription regulation</keyword>
<dbReference type="GO" id="GO:0000981">
    <property type="term" value="F:DNA-binding transcription factor activity, RNA polymerase II-specific"/>
    <property type="evidence" value="ECO:0007669"/>
    <property type="project" value="TreeGrafter"/>
</dbReference>
<evidence type="ECO:0000259" key="12">
    <source>
        <dbReference type="PROSITE" id="PS50157"/>
    </source>
</evidence>
<feature type="binding site" evidence="11">
    <location>
        <position position="13"/>
    </location>
    <ligand>
        <name>Zn(2+)</name>
        <dbReference type="ChEBI" id="CHEBI:29105"/>
    </ligand>
</feature>
<dbReference type="Proteomes" id="UP001159042">
    <property type="component" value="Unassembled WGS sequence"/>
</dbReference>
<dbReference type="PANTHER" id="PTHR24384">
    <property type="entry name" value="FINGER PUTATIVE TRANSCRIPTION FACTOR FAMILY-RELATED"/>
    <property type="match status" value="1"/>
</dbReference>
<dbReference type="InterPro" id="IPR036236">
    <property type="entry name" value="Znf_C2H2_sf"/>
</dbReference>
<protein>
    <submittedName>
        <fullName evidence="14">Uncharacterized protein</fullName>
    </submittedName>
</protein>
<dbReference type="InterPro" id="IPR012934">
    <property type="entry name" value="Znf_AD"/>
</dbReference>
<evidence type="ECO:0000256" key="9">
    <source>
        <dbReference type="ARBA" id="ARBA00023242"/>
    </source>
</evidence>
<proteinExistence type="predicted"/>
<reference evidence="14 15" key="1">
    <citation type="journal article" date="2023" name="Insect Mol. Biol.">
        <title>Genome sequencing provides insights into the evolution of gene families encoding plant cell wall-degrading enzymes in longhorned beetles.</title>
        <authorList>
            <person name="Shin N.R."/>
            <person name="Okamura Y."/>
            <person name="Kirsch R."/>
            <person name="Pauchet Y."/>
        </authorList>
    </citation>
    <scope>NUCLEOTIDE SEQUENCE [LARGE SCALE GENOMIC DNA]</scope>
    <source>
        <strain evidence="14">EAD_L_NR</strain>
    </source>
</reference>
<evidence type="ECO:0000256" key="7">
    <source>
        <dbReference type="ARBA" id="ARBA00023125"/>
    </source>
</evidence>
<dbReference type="PANTHER" id="PTHR24384:SF189">
    <property type="entry name" value="C2H2-TYPE DOMAIN-CONTAINING PROTEIN-RELATED"/>
    <property type="match status" value="1"/>
</dbReference>
<evidence type="ECO:0000256" key="8">
    <source>
        <dbReference type="ARBA" id="ARBA00023163"/>
    </source>
</evidence>
<feature type="domain" description="C2H2-type" evidence="12">
    <location>
        <begin position="544"/>
        <end position="566"/>
    </location>
</feature>
<dbReference type="PROSITE" id="PS51915">
    <property type="entry name" value="ZAD"/>
    <property type="match status" value="1"/>
</dbReference>
<dbReference type="PROSITE" id="PS50157">
    <property type="entry name" value="ZINC_FINGER_C2H2_2"/>
    <property type="match status" value="4"/>
</dbReference>
<keyword evidence="8" id="KW-0804">Transcription</keyword>
<feature type="binding site" evidence="11">
    <location>
        <position position="16"/>
    </location>
    <ligand>
        <name>Zn(2+)</name>
        <dbReference type="ChEBI" id="CHEBI:29105"/>
    </ligand>
</feature>
<dbReference type="Gene3D" id="3.40.1800.20">
    <property type="match status" value="1"/>
</dbReference>
<sequence>MSGYKRVSFYELCRLCASNSQKEKTHIFQEDGRKIQLQSKIQTCLSLTVNENDFLPKVVCSKCLRNLETCYGFQQECVRSESMLSTYFKNFRHTEDFKRSGKVYIKDIKPQPPSPPVQQIPEITTSSNINAGTIPAANLTSSNLTPVTAIAAPNSNIITINKNHGQPIEQIPVYTLQLPTIVSNPNLSSIKNQKTEVIDNRLSSQIAQNQFAYNLNLINTTAIKANLPKNEMLSNVVVNANGEVINIAQMGDFETILNQGNIVKNKHKHMKRPKDRIDNCVQNDNIVKIDLTETNNVSPVYGINQKYDKLPHIKTTQQNLPSQYTFKLEEKSQTQNPTVIFPLSQYNQNFNNNFANNNTTYTQSDLNVASSSNTISTNSNVICNTSTNVDNPAININVLSQSMQDMTQVGFTNVISNVTSNTLSSSSESDNKINIHINTVTDNSNTSLANNNNTQPVKVHMCEICQRGFKRREHLYQHVKLHTGFRPYICENCSKAFMRKEHLLRHSTLHSGQKNFTCNICEKSFSRNDNLLKHKKTHEKQSSYVCEICQKHFVMKHYYNAHKLTHGDKCFVSSVWGMLKT</sequence>
<keyword evidence="9" id="KW-0539">Nucleus</keyword>
<keyword evidence="5 11" id="KW-0862">Zinc</keyword>
<evidence type="ECO:0000256" key="10">
    <source>
        <dbReference type="PROSITE-ProRule" id="PRU00042"/>
    </source>
</evidence>
<keyword evidence="4 10" id="KW-0863">Zinc-finger</keyword>
<dbReference type="SMART" id="SM00355">
    <property type="entry name" value="ZnF_C2H2"/>
    <property type="match status" value="4"/>
</dbReference>
<dbReference type="GO" id="GO:0000978">
    <property type="term" value="F:RNA polymerase II cis-regulatory region sequence-specific DNA binding"/>
    <property type="evidence" value="ECO:0007669"/>
    <property type="project" value="TreeGrafter"/>
</dbReference>
<dbReference type="EMBL" id="JANEYG010000011">
    <property type="protein sequence ID" value="KAJ8921121.1"/>
    <property type="molecule type" value="Genomic_DNA"/>
</dbReference>
<evidence type="ECO:0000256" key="1">
    <source>
        <dbReference type="ARBA" id="ARBA00004123"/>
    </source>
</evidence>